<evidence type="ECO:0000313" key="3">
    <source>
        <dbReference type="EMBL" id="NXS10535.1"/>
    </source>
</evidence>
<protein>
    <submittedName>
        <fullName evidence="3">ANR26 protein</fullName>
    </submittedName>
</protein>
<reference evidence="3 4" key="1">
    <citation type="submission" date="2019-09" db="EMBL/GenBank/DDBJ databases">
        <title>Bird 10,000 Genomes (B10K) Project - Family phase.</title>
        <authorList>
            <person name="Zhang G."/>
        </authorList>
    </citation>
    <scope>NUCLEOTIDE SEQUENCE [LARGE SCALE GENOMIC DNA]</scope>
    <source>
        <strain evidence="3">B10K-DU-002-79</strain>
    </source>
</reference>
<evidence type="ECO:0000256" key="1">
    <source>
        <dbReference type="SAM" id="Coils"/>
    </source>
</evidence>
<name>A0A7L2RPS4_9PASS</name>
<dbReference type="AlphaFoldDB" id="A0A7L2RPS4"/>
<organism evidence="3 4">
    <name type="scientific">Neodrepanis coruscans</name>
    <name type="common">wattled asity</name>
    <dbReference type="NCBI Taxonomy" id="254563"/>
    <lineage>
        <taxon>Eukaryota</taxon>
        <taxon>Metazoa</taxon>
        <taxon>Chordata</taxon>
        <taxon>Craniata</taxon>
        <taxon>Vertebrata</taxon>
        <taxon>Euteleostomi</taxon>
        <taxon>Archelosauria</taxon>
        <taxon>Archosauria</taxon>
        <taxon>Dinosauria</taxon>
        <taxon>Saurischia</taxon>
        <taxon>Theropoda</taxon>
        <taxon>Coelurosauria</taxon>
        <taxon>Aves</taxon>
        <taxon>Neognathae</taxon>
        <taxon>Neoaves</taxon>
        <taxon>Telluraves</taxon>
        <taxon>Australaves</taxon>
        <taxon>Passeriformes</taxon>
        <taxon>Philepittidae</taxon>
        <taxon>Neodrepanis</taxon>
    </lineage>
</organism>
<accession>A0A7L2RPS4</accession>
<comment type="caution">
    <text evidence="3">The sequence shown here is derived from an EMBL/GenBank/DDBJ whole genome shotgun (WGS) entry which is preliminary data.</text>
</comment>
<feature type="coiled-coil region" evidence="1">
    <location>
        <begin position="2"/>
        <end position="29"/>
    </location>
</feature>
<evidence type="ECO:0000259" key="2">
    <source>
        <dbReference type="Pfam" id="PF12001"/>
    </source>
</evidence>
<evidence type="ECO:0000313" key="4">
    <source>
        <dbReference type="Proteomes" id="UP000560066"/>
    </source>
</evidence>
<dbReference type="InterPro" id="IPR021885">
    <property type="entry name" value="DUF3496"/>
</dbReference>
<gene>
    <name evidence="3" type="primary">Ankrd26</name>
    <name evidence="3" type="ORF">NEOCOR_R09517</name>
</gene>
<dbReference type="EMBL" id="VYZS01076156">
    <property type="protein sequence ID" value="NXS10535.1"/>
    <property type="molecule type" value="Genomic_DNA"/>
</dbReference>
<keyword evidence="4" id="KW-1185">Reference proteome</keyword>
<keyword evidence="1" id="KW-0175">Coiled coil</keyword>
<dbReference type="OrthoDB" id="366390at2759"/>
<proteinExistence type="predicted"/>
<feature type="non-terminal residue" evidence="3">
    <location>
        <position position="1"/>
    </location>
</feature>
<dbReference type="Proteomes" id="UP000560066">
    <property type="component" value="Unassembled WGS sequence"/>
</dbReference>
<feature type="non-terminal residue" evidence="3">
    <location>
        <position position="174"/>
    </location>
</feature>
<sequence>QVGELSQQLDTESKRCRQLKAQNQDLQEELCTLHGKCEKLEKSKCQLKEELAKLQHHIETNMVDHGHIEQYKREVEERAGQEIRQKLQEVNLFLQAWEAFQDTLERFRTSHHDSEINLLKDKIRYLEGELDWMQSAQEDRACQEISTQAQVERYKELYLREVKAGRWLAKELER</sequence>
<feature type="domain" description="DUF3496" evidence="2">
    <location>
        <begin position="122"/>
        <end position="174"/>
    </location>
</feature>
<dbReference type="Pfam" id="PF12001">
    <property type="entry name" value="DUF3496"/>
    <property type="match status" value="1"/>
</dbReference>